<feature type="region of interest" description="Disordered" evidence="12">
    <location>
        <begin position="1522"/>
        <end position="1608"/>
    </location>
</feature>
<evidence type="ECO:0000256" key="4">
    <source>
        <dbReference type="ARBA" id="ARBA00022801"/>
    </source>
</evidence>
<keyword evidence="9" id="KW-0238">DNA-binding</keyword>
<dbReference type="GO" id="GO:0003677">
    <property type="term" value="F:DNA binding"/>
    <property type="evidence" value="ECO:0007669"/>
    <property type="project" value="UniProtKB-KW"/>
</dbReference>
<dbReference type="SMART" id="SM00343">
    <property type="entry name" value="ZnF_C2HC"/>
    <property type="match status" value="2"/>
</dbReference>
<dbReference type="GO" id="GO:0006508">
    <property type="term" value="P:proteolysis"/>
    <property type="evidence" value="ECO:0007669"/>
    <property type="project" value="UniProtKB-KW"/>
</dbReference>
<keyword evidence="3" id="KW-0064">Aspartyl protease</keyword>
<dbReference type="SUPFAM" id="SSF56672">
    <property type="entry name" value="DNA/RNA polymerases"/>
    <property type="match status" value="1"/>
</dbReference>
<keyword evidence="8" id="KW-0239">DNA-directed DNA polymerase</keyword>
<evidence type="ECO:0000256" key="12">
    <source>
        <dbReference type="SAM" id="MobiDB-lite"/>
    </source>
</evidence>
<dbReference type="Pfam" id="PF24626">
    <property type="entry name" value="SH3_Tf2-1"/>
    <property type="match status" value="1"/>
</dbReference>
<keyword evidence="10" id="KW-0233">DNA recombination</keyword>
<feature type="compositionally biased region" description="Basic and acidic residues" evidence="12">
    <location>
        <begin position="497"/>
        <end position="509"/>
    </location>
</feature>
<dbReference type="InterPro" id="IPR012337">
    <property type="entry name" value="RNaseH-like_sf"/>
</dbReference>
<keyword evidence="6" id="KW-0229">DNA integration</keyword>
<feature type="compositionally biased region" description="Basic and acidic residues" evidence="12">
    <location>
        <begin position="1540"/>
        <end position="1549"/>
    </location>
</feature>
<feature type="region of interest" description="Disordered" evidence="12">
    <location>
        <begin position="497"/>
        <end position="536"/>
    </location>
</feature>
<feature type="compositionally biased region" description="Acidic residues" evidence="12">
    <location>
        <begin position="156"/>
        <end position="186"/>
    </location>
</feature>
<dbReference type="GO" id="GO:0015074">
    <property type="term" value="P:DNA integration"/>
    <property type="evidence" value="ECO:0007669"/>
    <property type="project" value="UniProtKB-KW"/>
</dbReference>
<gene>
    <name evidence="15" type="ORF">Tci_032406</name>
</gene>
<dbReference type="GO" id="GO:0004190">
    <property type="term" value="F:aspartic-type endopeptidase activity"/>
    <property type="evidence" value="ECO:0007669"/>
    <property type="project" value="UniProtKB-KW"/>
</dbReference>
<keyword evidence="4" id="KW-0378">Hydrolase</keyword>
<keyword evidence="5" id="KW-0460">Magnesium</keyword>
<feature type="compositionally biased region" description="Basic residues" evidence="12">
    <location>
        <begin position="511"/>
        <end position="524"/>
    </location>
</feature>
<evidence type="ECO:0000256" key="6">
    <source>
        <dbReference type="ARBA" id="ARBA00022908"/>
    </source>
</evidence>
<dbReference type="EMBL" id="BKCJ010004333">
    <property type="protein sequence ID" value="GEU60428.1"/>
    <property type="molecule type" value="Genomic_DNA"/>
</dbReference>
<proteinExistence type="predicted"/>
<keyword evidence="8" id="KW-0548">Nucleotidyltransferase</keyword>
<organism evidence="15">
    <name type="scientific">Tanacetum cinerariifolium</name>
    <name type="common">Dalmatian daisy</name>
    <name type="synonym">Chrysanthemum cinerariifolium</name>
    <dbReference type="NCBI Taxonomy" id="118510"/>
    <lineage>
        <taxon>Eukaryota</taxon>
        <taxon>Viridiplantae</taxon>
        <taxon>Streptophyta</taxon>
        <taxon>Embryophyta</taxon>
        <taxon>Tracheophyta</taxon>
        <taxon>Spermatophyta</taxon>
        <taxon>Magnoliopsida</taxon>
        <taxon>eudicotyledons</taxon>
        <taxon>Gunneridae</taxon>
        <taxon>Pentapetalae</taxon>
        <taxon>asterids</taxon>
        <taxon>campanulids</taxon>
        <taxon>Asterales</taxon>
        <taxon>Asteraceae</taxon>
        <taxon>Asteroideae</taxon>
        <taxon>Anthemideae</taxon>
        <taxon>Anthemidinae</taxon>
        <taxon>Tanacetum</taxon>
    </lineage>
</organism>
<dbReference type="PANTHER" id="PTHR37984">
    <property type="entry name" value="PROTEIN CBG26694"/>
    <property type="match status" value="1"/>
</dbReference>
<dbReference type="InterPro" id="IPR056924">
    <property type="entry name" value="SH3_Tf2-1"/>
</dbReference>
<evidence type="ECO:0000256" key="1">
    <source>
        <dbReference type="ARBA" id="ARBA00022670"/>
    </source>
</evidence>
<dbReference type="GO" id="GO:0003887">
    <property type="term" value="F:DNA-directed DNA polymerase activity"/>
    <property type="evidence" value="ECO:0007669"/>
    <property type="project" value="UniProtKB-KW"/>
</dbReference>
<dbReference type="InterPro" id="IPR050951">
    <property type="entry name" value="Retrovirus_Pol_polyprotein"/>
</dbReference>
<dbReference type="InterPro" id="IPR043128">
    <property type="entry name" value="Rev_trsase/Diguanyl_cyclase"/>
</dbReference>
<evidence type="ECO:0000256" key="9">
    <source>
        <dbReference type="ARBA" id="ARBA00023125"/>
    </source>
</evidence>
<feature type="compositionally biased region" description="Acidic residues" evidence="12">
    <location>
        <begin position="131"/>
        <end position="149"/>
    </location>
</feature>
<dbReference type="InterPro" id="IPR041588">
    <property type="entry name" value="Integrase_H2C2"/>
</dbReference>
<dbReference type="InterPro" id="IPR036397">
    <property type="entry name" value="RNaseH_sf"/>
</dbReference>
<dbReference type="Gene3D" id="1.10.340.70">
    <property type="match status" value="1"/>
</dbReference>
<dbReference type="Gene3D" id="3.30.70.270">
    <property type="match status" value="1"/>
</dbReference>
<feature type="compositionally biased region" description="Low complexity" evidence="12">
    <location>
        <begin position="193"/>
        <end position="203"/>
    </location>
</feature>
<feature type="compositionally biased region" description="Polar residues" evidence="12">
    <location>
        <begin position="1550"/>
        <end position="1589"/>
    </location>
</feature>
<evidence type="ECO:0000256" key="7">
    <source>
        <dbReference type="ARBA" id="ARBA00022918"/>
    </source>
</evidence>
<name>A0A6L2LFN5_TANCI</name>
<evidence type="ECO:0000259" key="14">
    <source>
        <dbReference type="PROSITE" id="PS50994"/>
    </source>
</evidence>
<evidence type="ECO:0000256" key="3">
    <source>
        <dbReference type="ARBA" id="ARBA00022750"/>
    </source>
</evidence>
<accession>A0A6L2LFN5</accession>
<dbReference type="InterPro" id="IPR001584">
    <property type="entry name" value="Integrase_cat-core"/>
</dbReference>
<dbReference type="InterPro" id="IPR001878">
    <property type="entry name" value="Znf_CCHC"/>
</dbReference>
<dbReference type="PROSITE" id="PS50158">
    <property type="entry name" value="ZF_CCHC"/>
    <property type="match status" value="1"/>
</dbReference>
<dbReference type="Pfam" id="PF17921">
    <property type="entry name" value="Integrase_H2C2"/>
    <property type="match status" value="1"/>
</dbReference>
<dbReference type="GO" id="GO:0006310">
    <property type="term" value="P:DNA recombination"/>
    <property type="evidence" value="ECO:0007669"/>
    <property type="project" value="UniProtKB-KW"/>
</dbReference>
<keyword evidence="2" id="KW-0479">Metal-binding</keyword>
<protein>
    <submittedName>
        <fullName evidence="15">Reverse transcriptase domain-containing protein</fullName>
    </submittedName>
</protein>
<comment type="caution">
    <text evidence="15">The sequence shown here is derived from an EMBL/GenBank/DDBJ whole genome shotgun (WGS) entry which is preliminary data.</text>
</comment>
<evidence type="ECO:0000313" key="15">
    <source>
        <dbReference type="EMBL" id="GEU60428.1"/>
    </source>
</evidence>
<evidence type="ECO:0000256" key="2">
    <source>
        <dbReference type="ARBA" id="ARBA00022723"/>
    </source>
</evidence>
<evidence type="ECO:0000256" key="5">
    <source>
        <dbReference type="ARBA" id="ARBA00022842"/>
    </source>
</evidence>
<feature type="region of interest" description="Disordered" evidence="12">
    <location>
        <begin position="48"/>
        <end position="222"/>
    </location>
</feature>
<reference evidence="15" key="1">
    <citation type="journal article" date="2019" name="Sci. Rep.">
        <title>Draft genome of Tanacetum cinerariifolium, the natural source of mosquito coil.</title>
        <authorList>
            <person name="Yamashiro T."/>
            <person name="Shiraishi A."/>
            <person name="Satake H."/>
            <person name="Nakayama K."/>
        </authorList>
    </citation>
    <scope>NUCLEOTIDE SEQUENCE</scope>
</reference>
<dbReference type="GO" id="GO:0003964">
    <property type="term" value="F:RNA-directed DNA polymerase activity"/>
    <property type="evidence" value="ECO:0007669"/>
    <property type="project" value="UniProtKB-KW"/>
</dbReference>
<feature type="compositionally biased region" description="Basic residues" evidence="12">
    <location>
        <begin position="1598"/>
        <end position="1608"/>
    </location>
</feature>
<dbReference type="SUPFAM" id="SSF53098">
    <property type="entry name" value="Ribonuclease H-like"/>
    <property type="match status" value="1"/>
</dbReference>
<dbReference type="InterPro" id="IPR036875">
    <property type="entry name" value="Znf_CCHC_sf"/>
</dbReference>
<dbReference type="SUPFAM" id="SSF57756">
    <property type="entry name" value="Retrovirus zinc finger-like domains"/>
    <property type="match status" value="1"/>
</dbReference>
<sequence>MSFASSVVTYTSVYTDSEPGRVFWGADEELSNGGSPRVIVYGYDGLPMQPVAPPSPDYLPGPEEPQTPPVPQDEDECEPMFIQPHDPDYTPEPMYPKYIPLEDEHVLSTEEQPLPPVVSPTVESPGYVAESDPEEDPEEYEDDELEDGPVDYLMDGGDDRDGDDGDSFGDDINDEDADEEDEEEEEHLASTDSAVVVPSVEPVSPHERTKPDIPPPSTDTTTTGARITVRLLASTSLPQERQRIASTQALIDAVTTALPSHPLPPLPPSLYIPPHVDRRDDVPESELPPRKSSYLSTLIPRYEIRESSTARPIRGLSQAVNYELQTHGEQVYAHESWNHAHQTQLQLHGNLIQTQHQAELLALREQQRRTRQPRLDARFPDHQDASKDADSVVSLTRWIEKMELVFQISGCAIENQVKFATYTLLGAALTWSNGQIRTLGLDAYTMTYEILKKKMTDKLTDNIYKSVKASKPKTLDETIELDNELMDQKLYTYVKKQTDNKRKADDSSRNNHGHQQHPSKRHNVSKVYNMGSGKRKPYGGNLPKCTKCHFHHNGPCTQKSYKCNKVGHLARDYRSSGNTNVANTQRDNRATPKGNSCFECGAPRHFKKDCPKLKNKDEGNVYTQGWVYAEKKETSYDGELADGKIVGVDTIIRGFTLNLLNHPFNTDLMPVDLGSFDIIIGMDWLRSNDGRESQFTIISYSKAQEYMTKGCQIFLAQISAKKKEDKSEGKQLKDNEKEHEEHLKAILELLKKEKLYAKFSKCEFWIPNVQFLGHVIDSRGIHVDLAKIESIKDWVSPKTPTEICQFLCLAGKANVVADALSRKERIEPLRVRALVMTIGLDLPKQILEAQIESLRLENLENEDVGDMIRKDIPKEKLEPCADGTLCLNGRSWLPFYGDLRSRIMHESDNSKYSIHPGFERLYQDMKKLYWWPNIKADIATYDNVMMNFITKLPKSSQGFDTIWVIVDQLTKFAHFLPIRENDPLDKLARLYLNRIVTRHEIPVSIICDRDGKFMLNFKGSFQKALGKNLSMSTTYHLKTDGQSERTIQTPEDMLRACVIDFEKGLRKPIEFEVGDRVMLKVLPWKEVVRFGKRGNLNPRYVRPFKVLAKVGKVAYRLELPQELSRVHHTFHVSNLKKYYADESLAMLLEGIYVDDKLQFVEEPVEIIKREIKRLKFRGVTDMIRMKNTKFVAFEMEIDILKQTVSKHVKENESLLTTLNGFKMEFKERESKSIDKEIVLENKNKELENIVYDVLSVVDEEETLILAEETKDFRKRFVPQQELSVEQKFWLQSFDKNSKEPSTSNTLVKIEVPSELLKLQAKDTVISKLKETIHSLRENANPAKVKQDIDEIETINIELDHSVAKLLSENAKLHKEKEYLKNTYKELYDSIKPTLVHAKEQCDALIVYLNFKSMENADLKAQIQEKVFANATLKNELRKLKGKTVIDIVVSKPCATTIAPRMFKLDLELLALKVWKNKNAHLYYIKHSRENADILQDIVESTRSLSPLDNNLDSAFAVTPKNKDKKVRFADPVKSSSNTQRHVDSLKPKDSNQPLLHSTRVTGSNGASGSKPTCNTKNNRISQSSSSNKTNKVEDHSKSVKSRKNKNNRVAKTECNAYVRQSMLNTNSKYVCAICNECLFDANHDKCVLDYVHDVSKLSKSKHAKRRHKKQI</sequence>
<dbReference type="Pfam" id="PF08284">
    <property type="entry name" value="RVP_2"/>
    <property type="match status" value="1"/>
</dbReference>
<keyword evidence="8" id="KW-0808">Transferase</keyword>
<dbReference type="PANTHER" id="PTHR37984:SF5">
    <property type="entry name" value="PROTEIN NYNRIN-LIKE"/>
    <property type="match status" value="1"/>
</dbReference>
<keyword evidence="7 15" id="KW-0695">RNA-directed DNA polymerase</keyword>
<dbReference type="PROSITE" id="PS50994">
    <property type="entry name" value="INTEGRASE"/>
    <property type="match status" value="1"/>
</dbReference>
<keyword evidence="1" id="KW-0645">Protease</keyword>
<evidence type="ECO:0000259" key="13">
    <source>
        <dbReference type="PROSITE" id="PS50158"/>
    </source>
</evidence>
<dbReference type="GO" id="GO:0008270">
    <property type="term" value="F:zinc ion binding"/>
    <property type="evidence" value="ECO:0007669"/>
    <property type="project" value="UniProtKB-KW"/>
</dbReference>
<evidence type="ECO:0000256" key="8">
    <source>
        <dbReference type="ARBA" id="ARBA00022932"/>
    </source>
</evidence>
<dbReference type="CDD" id="cd00303">
    <property type="entry name" value="retropepsin_like"/>
    <property type="match status" value="1"/>
</dbReference>
<evidence type="ECO:0000256" key="10">
    <source>
        <dbReference type="ARBA" id="ARBA00023172"/>
    </source>
</evidence>
<keyword evidence="11" id="KW-0863">Zinc-finger</keyword>
<feature type="compositionally biased region" description="Pro residues" evidence="12">
    <location>
        <begin position="50"/>
        <end position="71"/>
    </location>
</feature>
<feature type="domain" description="Integrase catalytic" evidence="14">
    <location>
        <begin position="936"/>
        <end position="1106"/>
    </location>
</feature>
<dbReference type="Gene3D" id="3.30.420.10">
    <property type="entry name" value="Ribonuclease H-like superfamily/Ribonuclease H"/>
    <property type="match status" value="1"/>
</dbReference>
<dbReference type="InterPro" id="IPR043502">
    <property type="entry name" value="DNA/RNA_pol_sf"/>
</dbReference>
<dbReference type="Gene3D" id="4.10.60.10">
    <property type="entry name" value="Zinc finger, CCHC-type"/>
    <property type="match status" value="1"/>
</dbReference>
<evidence type="ECO:0000256" key="11">
    <source>
        <dbReference type="PROSITE-ProRule" id="PRU00047"/>
    </source>
</evidence>
<feature type="domain" description="CCHC-type" evidence="13">
    <location>
        <begin position="597"/>
        <end position="612"/>
    </location>
</feature>
<keyword evidence="11" id="KW-0862">Zinc</keyword>